<feature type="compositionally biased region" description="Basic and acidic residues" evidence="1">
    <location>
        <begin position="58"/>
        <end position="85"/>
    </location>
</feature>
<protein>
    <submittedName>
        <fullName evidence="2">Uncharacterized protein</fullName>
    </submittedName>
</protein>
<dbReference type="Proteomes" id="UP001439008">
    <property type="component" value="Unassembled WGS sequence"/>
</dbReference>
<dbReference type="EMBL" id="JBDODL010000328">
    <property type="protein sequence ID" value="MES1919567.1"/>
    <property type="molecule type" value="Genomic_DNA"/>
</dbReference>
<name>A0ABV2AJZ3_9EUKA</name>
<gene>
    <name evidence="2" type="ORF">MHBO_001376</name>
</gene>
<organism evidence="2 3">
    <name type="scientific">Bonamia ostreae</name>
    <dbReference type="NCBI Taxonomy" id="126728"/>
    <lineage>
        <taxon>Eukaryota</taxon>
        <taxon>Sar</taxon>
        <taxon>Rhizaria</taxon>
        <taxon>Endomyxa</taxon>
        <taxon>Ascetosporea</taxon>
        <taxon>Haplosporida</taxon>
        <taxon>Bonamia</taxon>
    </lineage>
</organism>
<feature type="region of interest" description="Disordered" evidence="1">
    <location>
        <begin position="1"/>
        <end position="25"/>
    </location>
</feature>
<sequence length="158" mass="18501">MRTQSIDSENKRSSSLESPEIIPGEKIAETAKFLNQNSLTKITEKSIRKTNFCQQKDKSFCRRMVKPDERENTSNDNKKTDHKNNTENLLSSKQKASNTKKSDKNPLITGNFETRRNILSNFRERKNKINYLIKTVSKIFAKRILEIFQKYLQTKIIK</sequence>
<reference evidence="2 3" key="1">
    <citation type="journal article" date="2024" name="BMC Biol.">
        <title>Comparative genomics of Ascetosporea gives new insight into the evolutionary basis for animal parasitism in Rhizaria.</title>
        <authorList>
            <person name="Hiltunen Thoren M."/>
            <person name="Onut-Brannstrom I."/>
            <person name="Alfjorden A."/>
            <person name="Peckova H."/>
            <person name="Swords F."/>
            <person name="Hooper C."/>
            <person name="Holzer A.S."/>
            <person name="Bass D."/>
            <person name="Burki F."/>
        </authorList>
    </citation>
    <scope>NUCLEOTIDE SEQUENCE [LARGE SCALE GENOMIC DNA]</scope>
    <source>
        <strain evidence="2">20-A016</strain>
    </source>
</reference>
<evidence type="ECO:0000256" key="1">
    <source>
        <dbReference type="SAM" id="MobiDB-lite"/>
    </source>
</evidence>
<feature type="region of interest" description="Disordered" evidence="1">
    <location>
        <begin position="58"/>
        <end position="108"/>
    </location>
</feature>
<proteinExistence type="predicted"/>
<evidence type="ECO:0000313" key="2">
    <source>
        <dbReference type="EMBL" id="MES1919567.1"/>
    </source>
</evidence>
<keyword evidence="3" id="KW-1185">Reference proteome</keyword>
<comment type="caution">
    <text evidence="2">The sequence shown here is derived from an EMBL/GenBank/DDBJ whole genome shotgun (WGS) entry which is preliminary data.</text>
</comment>
<evidence type="ECO:0000313" key="3">
    <source>
        <dbReference type="Proteomes" id="UP001439008"/>
    </source>
</evidence>
<accession>A0ABV2AJZ3</accession>
<feature type="compositionally biased region" description="Polar residues" evidence="1">
    <location>
        <begin position="89"/>
        <end position="99"/>
    </location>
</feature>